<keyword evidence="4" id="KW-1185">Reference proteome</keyword>
<reference evidence="3 4" key="1">
    <citation type="submission" date="2024-02" db="EMBL/GenBank/DDBJ databases">
        <title>Lysinimicrobium sediminis NBRC 112286.</title>
        <authorList>
            <person name="Ichikawa N."/>
            <person name="Katano-Makiyama Y."/>
            <person name="Hidaka K."/>
        </authorList>
    </citation>
    <scope>NUCLEOTIDE SEQUENCE [LARGE SCALE GENOMIC DNA]</scope>
    <source>
        <strain evidence="3 4">NBRC 112286</strain>
    </source>
</reference>
<evidence type="ECO:0000313" key="4">
    <source>
        <dbReference type="Proteomes" id="UP001426770"/>
    </source>
</evidence>
<feature type="region of interest" description="Disordered" evidence="1">
    <location>
        <begin position="428"/>
        <end position="462"/>
    </location>
</feature>
<dbReference type="EMBL" id="BAABRR010000021">
    <property type="protein sequence ID" value="GAA5520059.1"/>
    <property type="molecule type" value="Genomic_DNA"/>
</dbReference>
<feature type="transmembrane region" description="Helical" evidence="2">
    <location>
        <begin position="53"/>
        <end position="72"/>
    </location>
</feature>
<evidence type="ECO:0000256" key="1">
    <source>
        <dbReference type="SAM" id="MobiDB-lite"/>
    </source>
</evidence>
<proteinExistence type="predicted"/>
<keyword evidence="2" id="KW-1133">Transmembrane helix</keyword>
<comment type="caution">
    <text evidence="3">The sequence shown here is derived from an EMBL/GenBank/DDBJ whole genome shotgun (WGS) entry which is preliminary data.</text>
</comment>
<accession>A0ABP9WJP1</accession>
<feature type="transmembrane region" description="Helical" evidence="2">
    <location>
        <begin position="84"/>
        <end position="102"/>
    </location>
</feature>
<sequence>MRVGRRGGSPREALTASRQQNITSRANRFLVLVAVIWGLEGALRKWVPGMDQMGAVARDALLVGVLALFYVLGAPRRENRVWPIVWIATAFLAVHGLLNVIIGNTTLHVTALGMRSYLVPLLVVAFALTYADSRALEPVRVALSLLVLVNVAIVIVQVRSAPSAGINLEISGIDAHFVNPGGVVRATGTFAAVSGLASFLPVGLALSLGGVLDSARFRAVHAAAALSCVVIAAVGGSRGALVGAAIVGAAAVAVLAARLTWHSWTGLLAITGAAVTAAYVVAQTLPQVIESFGARVENAANVESPSGRVGNGIFGFLATDFPVLGHGAGSHSSGGFALAGQDWQEEEKFRWVFELGIVGYALAIASLIAGLIGVVYLIGSLRRASATHLLTVAAVTTVVLYGGITQQPTTQGALGIMAVALWMTRPADPDADGASPPHQRRIATTPRRAGSTRSSFRVRHRA</sequence>
<feature type="transmembrane region" description="Helical" evidence="2">
    <location>
        <begin position="241"/>
        <end position="257"/>
    </location>
</feature>
<feature type="transmembrane region" description="Helical" evidence="2">
    <location>
        <begin position="264"/>
        <end position="282"/>
    </location>
</feature>
<dbReference type="Proteomes" id="UP001426770">
    <property type="component" value="Unassembled WGS sequence"/>
</dbReference>
<evidence type="ECO:0000256" key="2">
    <source>
        <dbReference type="SAM" id="Phobius"/>
    </source>
</evidence>
<organism evidence="3 4">
    <name type="scientific">Demequina sediminis</name>
    <dbReference type="NCBI Taxonomy" id="1930058"/>
    <lineage>
        <taxon>Bacteria</taxon>
        <taxon>Bacillati</taxon>
        <taxon>Actinomycetota</taxon>
        <taxon>Actinomycetes</taxon>
        <taxon>Micrococcales</taxon>
        <taxon>Demequinaceae</taxon>
        <taxon>Demequina</taxon>
    </lineage>
</organism>
<feature type="transmembrane region" description="Helical" evidence="2">
    <location>
        <begin position="386"/>
        <end position="404"/>
    </location>
</feature>
<feature type="transmembrane region" description="Helical" evidence="2">
    <location>
        <begin position="138"/>
        <end position="158"/>
    </location>
</feature>
<evidence type="ECO:0008006" key="5">
    <source>
        <dbReference type="Google" id="ProtNLM"/>
    </source>
</evidence>
<feature type="transmembrane region" description="Helical" evidence="2">
    <location>
        <begin position="29"/>
        <end position="47"/>
    </location>
</feature>
<feature type="transmembrane region" description="Helical" evidence="2">
    <location>
        <begin position="190"/>
        <end position="212"/>
    </location>
</feature>
<feature type="transmembrane region" description="Helical" evidence="2">
    <location>
        <begin position="114"/>
        <end position="131"/>
    </location>
</feature>
<keyword evidence="2" id="KW-0812">Transmembrane</keyword>
<name>A0ABP9WJP1_9MICO</name>
<keyword evidence="2" id="KW-0472">Membrane</keyword>
<protein>
    <recommendedName>
        <fullName evidence="5">O-antigen ligase family protein</fullName>
    </recommendedName>
</protein>
<feature type="transmembrane region" description="Helical" evidence="2">
    <location>
        <begin position="219"/>
        <end position="235"/>
    </location>
</feature>
<evidence type="ECO:0000313" key="3">
    <source>
        <dbReference type="EMBL" id="GAA5520059.1"/>
    </source>
</evidence>
<gene>
    <name evidence="3" type="ORF">Lsed01_02520</name>
</gene>
<feature type="transmembrane region" description="Helical" evidence="2">
    <location>
        <begin position="357"/>
        <end position="379"/>
    </location>
</feature>